<evidence type="ECO:0000313" key="7">
    <source>
        <dbReference type="Proteomes" id="UP001213972"/>
    </source>
</evidence>
<dbReference type="Gene3D" id="1.10.10.60">
    <property type="entry name" value="Homeodomain-like"/>
    <property type="match status" value="2"/>
</dbReference>
<dbReference type="InterPro" id="IPR018062">
    <property type="entry name" value="HTH_AraC-typ_CS"/>
</dbReference>
<dbReference type="PROSITE" id="PS00041">
    <property type="entry name" value="HTH_ARAC_FAMILY_1"/>
    <property type="match status" value="1"/>
</dbReference>
<organism evidence="6 7">
    <name type="scientific">Candidatus Microbacterium phytovorans</name>
    <dbReference type="NCBI Taxonomy" id="3121374"/>
    <lineage>
        <taxon>Bacteria</taxon>
        <taxon>Bacillati</taxon>
        <taxon>Actinomycetota</taxon>
        <taxon>Actinomycetes</taxon>
        <taxon>Micrococcales</taxon>
        <taxon>Microbacteriaceae</taxon>
        <taxon>Microbacterium</taxon>
    </lineage>
</organism>
<dbReference type="Proteomes" id="UP001213972">
    <property type="component" value="Chromosome"/>
</dbReference>
<accession>A0AAJ5W0A5</accession>
<dbReference type="GO" id="GO:0003700">
    <property type="term" value="F:DNA-binding transcription factor activity"/>
    <property type="evidence" value="ECO:0007669"/>
    <property type="project" value="InterPro"/>
</dbReference>
<keyword evidence="1" id="KW-0805">Transcription regulation</keyword>
<dbReference type="InterPro" id="IPR050204">
    <property type="entry name" value="AraC_XylS_family_regulators"/>
</dbReference>
<evidence type="ECO:0000259" key="5">
    <source>
        <dbReference type="PROSITE" id="PS01124"/>
    </source>
</evidence>
<dbReference type="PANTHER" id="PTHR46796:SF6">
    <property type="entry name" value="ARAC SUBFAMILY"/>
    <property type="match status" value="1"/>
</dbReference>
<dbReference type="InterPro" id="IPR009057">
    <property type="entry name" value="Homeodomain-like_sf"/>
</dbReference>
<proteinExistence type="predicted"/>
<protein>
    <submittedName>
        <fullName evidence="6">Helix-turn-helix domain-containing protein</fullName>
    </submittedName>
</protein>
<evidence type="ECO:0000313" key="6">
    <source>
        <dbReference type="EMBL" id="WEK13736.1"/>
    </source>
</evidence>
<dbReference type="EMBL" id="CP119321">
    <property type="protein sequence ID" value="WEK13736.1"/>
    <property type="molecule type" value="Genomic_DNA"/>
</dbReference>
<dbReference type="Pfam" id="PF12833">
    <property type="entry name" value="HTH_18"/>
    <property type="match status" value="1"/>
</dbReference>
<dbReference type="SMART" id="SM00342">
    <property type="entry name" value="HTH_ARAC"/>
    <property type="match status" value="1"/>
</dbReference>
<evidence type="ECO:0000256" key="3">
    <source>
        <dbReference type="ARBA" id="ARBA00023163"/>
    </source>
</evidence>
<sequence>MSVHDVDRATFGVDCWRGDLQPMARAHRHDDIEVNLADVDLEYLVDGRPVIMPAGSISLFWAARPHRLLPAPREGWQAWMTIPLSRALAWGMPQEVVERLVQGEVLSLPAADGGGAVAERFAQWREELRADSDLEALPRRIALLEIEAVVLRWATAVISSRAPEGAVVASVDGIPSTERSRGDRSSHAGAMIAFLSAHSADDLTVANVASHVHLHPQYAMALFRRAAGITMGEYLAQCRVAHAQALLLSTDLSVPDVGVAAGFRSQSQFYERFGRLCGQSPAAYRRRLRAAAADEARPAEPVTPTRAR</sequence>
<dbReference type="SUPFAM" id="SSF46689">
    <property type="entry name" value="Homeodomain-like"/>
    <property type="match status" value="1"/>
</dbReference>
<dbReference type="PANTHER" id="PTHR46796">
    <property type="entry name" value="HTH-TYPE TRANSCRIPTIONAL ACTIVATOR RHAS-RELATED"/>
    <property type="match status" value="1"/>
</dbReference>
<evidence type="ECO:0000256" key="1">
    <source>
        <dbReference type="ARBA" id="ARBA00023015"/>
    </source>
</evidence>
<dbReference type="InterPro" id="IPR018060">
    <property type="entry name" value="HTH_AraC"/>
</dbReference>
<reference evidence="6" key="1">
    <citation type="submission" date="2023-03" db="EMBL/GenBank/DDBJ databases">
        <title>Andean soil-derived lignocellulolytic bacterial consortium as a source of novel taxa and putative plastic-active enzymes.</title>
        <authorList>
            <person name="Diaz-Garcia L."/>
            <person name="Chuvochina M."/>
            <person name="Feuerriegel G."/>
            <person name="Bunk B."/>
            <person name="Sproer C."/>
            <person name="Streit W.R."/>
            <person name="Rodriguez L.M."/>
            <person name="Overmann J."/>
            <person name="Jimenez D.J."/>
        </authorList>
    </citation>
    <scope>NUCLEOTIDE SEQUENCE</scope>
    <source>
        <strain evidence="6">MAG 4610</strain>
    </source>
</reference>
<feature type="region of interest" description="Disordered" evidence="4">
    <location>
        <begin position="289"/>
        <end position="308"/>
    </location>
</feature>
<keyword evidence="3" id="KW-0804">Transcription</keyword>
<dbReference type="AlphaFoldDB" id="A0AAJ5W0A5"/>
<keyword evidence="2" id="KW-0238">DNA-binding</keyword>
<dbReference type="GO" id="GO:0043565">
    <property type="term" value="F:sequence-specific DNA binding"/>
    <property type="evidence" value="ECO:0007669"/>
    <property type="project" value="InterPro"/>
</dbReference>
<name>A0AAJ5W0A5_9MICO</name>
<feature type="domain" description="HTH araC/xylS-type" evidence="5">
    <location>
        <begin position="189"/>
        <end position="287"/>
    </location>
</feature>
<gene>
    <name evidence="6" type="ORF">P0Y48_00560</name>
</gene>
<dbReference type="PROSITE" id="PS01124">
    <property type="entry name" value="HTH_ARAC_FAMILY_2"/>
    <property type="match status" value="1"/>
</dbReference>
<evidence type="ECO:0000256" key="4">
    <source>
        <dbReference type="SAM" id="MobiDB-lite"/>
    </source>
</evidence>
<evidence type="ECO:0000256" key="2">
    <source>
        <dbReference type="ARBA" id="ARBA00023125"/>
    </source>
</evidence>